<evidence type="ECO:0000256" key="1">
    <source>
        <dbReference type="ARBA" id="ARBA00023157"/>
    </source>
</evidence>
<keyword evidence="5" id="KW-1185">Reference proteome</keyword>
<accession>A0A9D3TES0</accession>
<protein>
    <recommendedName>
        <fullName evidence="3">Peptidase S1 domain-containing protein</fullName>
    </recommendedName>
</protein>
<gene>
    <name evidence="4" type="ORF">MATL_G00098190</name>
</gene>
<feature type="chain" id="PRO_5039682291" description="Peptidase S1 domain-containing protein" evidence="2">
    <location>
        <begin position="18"/>
        <end position="250"/>
    </location>
</feature>
<proteinExistence type="predicted"/>
<dbReference type="FunFam" id="2.40.10.10:FF:000068">
    <property type="entry name" value="transmembrane protease serine 2"/>
    <property type="match status" value="1"/>
</dbReference>
<name>A0A9D3TES0_MEGAT</name>
<dbReference type="Proteomes" id="UP001046870">
    <property type="component" value="Chromosome 7"/>
</dbReference>
<dbReference type="AlphaFoldDB" id="A0A9D3TES0"/>
<dbReference type="OrthoDB" id="5565075at2759"/>
<dbReference type="InterPro" id="IPR001254">
    <property type="entry name" value="Trypsin_dom"/>
</dbReference>
<evidence type="ECO:0000313" key="5">
    <source>
        <dbReference type="Proteomes" id="UP001046870"/>
    </source>
</evidence>
<comment type="caution">
    <text evidence="4">The sequence shown here is derived from an EMBL/GenBank/DDBJ whole genome shotgun (WGS) entry which is preliminary data.</text>
</comment>
<evidence type="ECO:0000256" key="2">
    <source>
        <dbReference type="SAM" id="SignalP"/>
    </source>
</evidence>
<dbReference type="PROSITE" id="PS50240">
    <property type="entry name" value="TRYPSIN_DOM"/>
    <property type="match status" value="1"/>
</dbReference>
<keyword evidence="1" id="KW-1015">Disulfide bond</keyword>
<organism evidence="4 5">
    <name type="scientific">Megalops atlanticus</name>
    <name type="common">Tarpon</name>
    <name type="synonym">Clupea gigantea</name>
    <dbReference type="NCBI Taxonomy" id="7932"/>
    <lineage>
        <taxon>Eukaryota</taxon>
        <taxon>Metazoa</taxon>
        <taxon>Chordata</taxon>
        <taxon>Craniata</taxon>
        <taxon>Vertebrata</taxon>
        <taxon>Euteleostomi</taxon>
        <taxon>Actinopterygii</taxon>
        <taxon>Neopterygii</taxon>
        <taxon>Teleostei</taxon>
        <taxon>Elopiformes</taxon>
        <taxon>Megalopidae</taxon>
        <taxon>Megalops</taxon>
    </lineage>
</organism>
<dbReference type="PANTHER" id="PTHR24271:SF47">
    <property type="entry name" value="KALLIKREIN-1"/>
    <property type="match status" value="1"/>
</dbReference>
<dbReference type="EMBL" id="JAFDVH010000007">
    <property type="protein sequence ID" value="KAG7473659.1"/>
    <property type="molecule type" value="Genomic_DNA"/>
</dbReference>
<feature type="signal peptide" evidence="2">
    <location>
        <begin position="1"/>
        <end position="17"/>
    </location>
</feature>
<dbReference type="SMART" id="SM00020">
    <property type="entry name" value="Tryp_SPc"/>
    <property type="match status" value="1"/>
</dbReference>
<dbReference type="InterPro" id="IPR001314">
    <property type="entry name" value="Peptidase_S1A"/>
</dbReference>
<evidence type="ECO:0000259" key="3">
    <source>
        <dbReference type="PROSITE" id="PS50240"/>
    </source>
</evidence>
<sequence>MKILLFLLILGASGATAADIFKRISEDKSCKGKMKHHVALCTAPCKNFLVSCGGTLITKSWVLTAAHCKEDLDVKRFALIPADADLSKGGDMIEITNIFHPGFEHKTFENDIMLLKLKTPANIDIEVSLPSKADCKNLAKEKQCLLAGWGRYTFISQKGKPVDPPHNLGCLDLKTSNCEAYKDNKMKPVEDNLCVEGEDSGVHHGDSGGGLICEKKIYGVVSRGEVPPSKDPIYFTSVCSHLDWIKTMIK</sequence>
<dbReference type="Gene3D" id="2.40.10.10">
    <property type="entry name" value="Trypsin-like serine proteases"/>
    <property type="match status" value="2"/>
</dbReference>
<dbReference type="GO" id="GO:0006508">
    <property type="term" value="P:proteolysis"/>
    <property type="evidence" value="ECO:0007669"/>
    <property type="project" value="InterPro"/>
</dbReference>
<dbReference type="SUPFAM" id="SSF50494">
    <property type="entry name" value="Trypsin-like serine proteases"/>
    <property type="match status" value="1"/>
</dbReference>
<dbReference type="InterPro" id="IPR018114">
    <property type="entry name" value="TRYPSIN_HIS"/>
</dbReference>
<reference evidence="4" key="1">
    <citation type="submission" date="2021-01" db="EMBL/GenBank/DDBJ databases">
        <authorList>
            <person name="Zahm M."/>
            <person name="Roques C."/>
            <person name="Cabau C."/>
            <person name="Klopp C."/>
            <person name="Donnadieu C."/>
            <person name="Jouanno E."/>
            <person name="Lampietro C."/>
            <person name="Louis A."/>
            <person name="Herpin A."/>
            <person name="Echchiki A."/>
            <person name="Berthelot C."/>
            <person name="Parey E."/>
            <person name="Roest-Crollius H."/>
            <person name="Braasch I."/>
            <person name="Postlethwait J."/>
            <person name="Bobe J."/>
            <person name="Montfort J."/>
            <person name="Bouchez O."/>
            <person name="Begum T."/>
            <person name="Mejri S."/>
            <person name="Adams A."/>
            <person name="Chen W.-J."/>
            <person name="Guiguen Y."/>
        </authorList>
    </citation>
    <scope>NUCLEOTIDE SEQUENCE</scope>
    <source>
        <strain evidence="4">YG-15Mar2019-1</strain>
        <tissue evidence="4">Brain</tissue>
    </source>
</reference>
<feature type="domain" description="Peptidase S1" evidence="3">
    <location>
        <begin position="9"/>
        <end position="250"/>
    </location>
</feature>
<dbReference type="GO" id="GO:0004252">
    <property type="term" value="F:serine-type endopeptidase activity"/>
    <property type="evidence" value="ECO:0007669"/>
    <property type="project" value="InterPro"/>
</dbReference>
<dbReference type="Pfam" id="PF00089">
    <property type="entry name" value="Trypsin"/>
    <property type="match status" value="1"/>
</dbReference>
<dbReference type="PRINTS" id="PR00722">
    <property type="entry name" value="CHYMOTRYPSIN"/>
</dbReference>
<keyword evidence="2" id="KW-0732">Signal</keyword>
<dbReference type="InterPro" id="IPR009003">
    <property type="entry name" value="Peptidase_S1_PA"/>
</dbReference>
<dbReference type="CDD" id="cd00190">
    <property type="entry name" value="Tryp_SPc"/>
    <property type="match status" value="1"/>
</dbReference>
<evidence type="ECO:0000313" key="4">
    <source>
        <dbReference type="EMBL" id="KAG7473659.1"/>
    </source>
</evidence>
<dbReference type="InterPro" id="IPR043504">
    <property type="entry name" value="Peptidase_S1_PA_chymotrypsin"/>
</dbReference>
<dbReference type="PANTHER" id="PTHR24271">
    <property type="entry name" value="KALLIKREIN-RELATED"/>
    <property type="match status" value="1"/>
</dbReference>
<dbReference type="PROSITE" id="PS00134">
    <property type="entry name" value="TRYPSIN_HIS"/>
    <property type="match status" value="1"/>
</dbReference>